<evidence type="ECO:0000313" key="1">
    <source>
        <dbReference type="EMBL" id="KXZ49855.1"/>
    </source>
</evidence>
<comment type="caution">
    <text evidence="1">The sequence shown here is derived from an EMBL/GenBank/DDBJ whole genome shotgun (WGS) entry which is preliminary data.</text>
</comment>
<dbReference type="InterPro" id="IPR016024">
    <property type="entry name" value="ARM-type_fold"/>
</dbReference>
<keyword evidence="2" id="KW-1185">Reference proteome</keyword>
<organism evidence="1 2">
    <name type="scientific">Gonium pectorale</name>
    <name type="common">Green alga</name>
    <dbReference type="NCBI Taxonomy" id="33097"/>
    <lineage>
        <taxon>Eukaryota</taxon>
        <taxon>Viridiplantae</taxon>
        <taxon>Chlorophyta</taxon>
        <taxon>core chlorophytes</taxon>
        <taxon>Chlorophyceae</taxon>
        <taxon>CS clade</taxon>
        <taxon>Chlamydomonadales</taxon>
        <taxon>Volvocaceae</taxon>
        <taxon>Gonium</taxon>
    </lineage>
</organism>
<evidence type="ECO:0000313" key="2">
    <source>
        <dbReference type="Proteomes" id="UP000075714"/>
    </source>
</evidence>
<sequence length="195" mass="19552">MRMLVGRRQALPPRQWTGAAAAAATCFLRARGYEASQELAASALAASPRLAAVLVESAAEGGPASLLSLNALTYLALCPQAVPALLSAGLLPVLLGQLRAAASASLEQQLLVSGLGLLCTLVRVDGEARRRLAAMRGAAAALAGALGHEASVVCAPALQLLQELVLTRKVSRGPVGWGAGSGSGPSGPAASYIAP</sequence>
<proteinExistence type="predicted"/>
<name>A0A150GJK0_GONPE</name>
<dbReference type="EMBL" id="LSYV01000020">
    <property type="protein sequence ID" value="KXZ49855.1"/>
    <property type="molecule type" value="Genomic_DNA"/>
</dbReference>
<gene>
    <name evidence="1" type="ORF">GPECTOR_19g306</name>
</gene>
<dbReference type="AlphaFoldDB" id="A0A150GJK0"/>
<reference evidence="2" key="1">
    <citation type="journal article" date="2016" name="Nat. Commun.">
        <title>The Gonium pectorale genome demonstrates co-option of cell cycle regulation during the evolution of multicellularity.</title>
        <authorList>
            <person name="Hanschen E.R."/>
            <person name="Marriage T.N."/>
            <person name="Ferris P.J."/>
            <person name="Hamaji T."/>
            <person name="Toyoda A."/>
            <person name="Fujiyama A."/>
            <person name="Neme R."/>
            <person name="Noguchi H."/>
            <person name="Minakuchi Y."/>
            <person name="Suzuki M."/>
            <person name="Kawai-Toyooka H."/>
            <person name="Smith D.R."/>
            <person name="Sparks H."/>
            <person name="Anderson J."/>
            <person name="Bakaric R."/>
            <person name="Luria V."/>
            <person name="Karger A."/>
            <person name="Kirschner M.W."/>
            <person name="Durand P.M."/>
            <person name="Michod R.E."/>
            <person name="Nozaki H."/>
            <person name="Olson B.J."/>
        </authorList>
    </citation>
    <scope>NUCLEOTIDE SEQUENCE [LARGE SCALE GENOMIC DNA]</scope>
    <source>
        <strain evidence="2">NIES-2863</strain>
    </source>
</reference>
<accession>A0A150GJK0</accession>
<protein>
    <submittedName>
        <fullName evidence="1">Uncharacterized protein</fullName>
    </submittedName>
</protein>
<dbReference type="Proteomes" id="UP000075714">
    <property type="component" value="Unassembled WGS sequence"/>
</dbReference>
<dbReference type="SUPFAM" id="SSF48371">
    <property type="entry name" value="ARM repeat"/>
    <property type="match status" value="1"/>
</dbReference>